<dbReference type="PANTHER" id="PTHR37947">
    <property type="entry name" value="BLL2462 PROTEIN"/>
    <property type="match status" value="1"/>
</dbReference>
<dbReference type="PANTHER" id="PTHR37947:SF1">
    <property type="entry name" value="BLL2462 PROTEIN"/>
    <property type="match status" value="1"/>
</dbReference>
<dbReference type="InterPro" id="IPR029062">
    <property type="entry name" value="Class_I_gatase-like"/>
</dbReference>
<keyword evidence="1" id="KW-0472">Membrane</keyword>
<evidence type="ECO:0000313" key="3">
    <source>
        <dbReference type="Proteomes" id="UP001143545"/>
    </source>
</evidence>
<proteinExistence type="predicted"/>
<protein>
    <recommendedName>
        <fullName evidence="4">VWA domain-containing protein</fullName>
    </recommendedName>
</protein>
<name>A0A9W6B4C9_9FLAO</name>
<evidence type="ECO:0000313" key="2">
    <source>
        <dbReference type="EMBL" id="GLB51375.1"/>
    </source>
</evidence>
<feature type="transmembrane region" description="Helical" evidence="1">
    <location>
        <begin position="577"/>
        <end position="596"/>
    </location>
</feature>
<comment type="caution">
    <text evidence="2">The sequence shown here is derived from an EMBL/GenBank/DDBJ whole genome shotgun (WGS) entry which is preliminary data.</text>
</comment>
<evidence type="ECO:0000256" key="1">
    <source>
        <dbReference type="SAM" id="Phobius"/>
    </source>
</evidence>
<keyword evidence="1" id="KW-0812">Transmembrane</keyword>
<keyword evidence="1" id="KW-1133">Transmembrane helix</keyword>
<evidence type="ECO:0008006" key="4">
    <source>
        <dbReference type="Google" id="ProtNLM"/>
    </source>
</evidence>
<organism evidence="2 3">
    <name type="scientific">Neptunitalea chrysea</name>
    <dbReference type="NCBI Taxonomy" id="1647581"/>
    <lineage>
        <taxon>Bacteria</taxon>
        <taxon>Pseudomonadati</taxon>
        <taxon>Bacteroidota</taxon>
        <taxon>Flavobacteriia</taxon>
        <taxon>Flavobacteriales</taxon>
        <taxon>Flavobacteriaceae</taxon>
        <taxon>Neptunitalea</taxon>
    </lineage>
</organism>
<gene>
    <name evidence="2" type="ORF">NBRC110019_04140</name>
</gene>
<dbReference type="AlphaFoldDB" id="A0A9W6B4C9"/>
<dbReference type="EMBL" id="BRVP01000002">
    <property type="protein sequence ID" value="GLB51375.1"/>
    <property type="molecule type" value="Genomic_DNA"/>
</dbReference>
<reference evidence="2" key="1">
    <citation type="submission" date="2022-07" db="EMBL/GenBank/DDBJ databases">
        <title>Taxonomy of Novel Oxalotrophic and Methylotrophic Bacteria.</title>
        <authorList>
            <person name="Sahin N."/>
            <person name="Tani A."/>
        </authorList>
    </citation>
    <scope>NUCLEOTIDE SEQUENCE</scope>
    <source>
        <strain evidence="2">AM327</strain>
    </source>
</reference>
<sequence>MVDGSSSITKITDTTQLKDVINNFIQDKDLKNKYDIQTYRFSKDVQTENNTFSFKGDITDISNAITTVDGMYSDSTAPIVLCTDGNQTYGLDYEYIANKIQHPIYSLVVGDTIQYEDIRIAKINVNNYAFYDNEFPVEIFLKYKGNSDKDLTFKIKSGSNTVYSEAISFSPENSSSKVEVLLKANKFGVLRYMASISELNDEKNTANNKGNFAVEVLDQKTKIALVSDIIHPDLGALKKSIESNEQRTVVIGSPSEFIDKLNDFQLVILYQPVESFKNLYKQINSFQKNTFIVTGSKTDWDFLNKIQNDVFKDISNQEEITPAYNSGFTTFILNDIPFEKFPPLKGYLGNVTFKGNYDILLQQKVRNITLEDPLLVTIENNNRRCAVLFGENSWRWRAKTFLEAGNFKEYDQLINKLVFYLASNKKKERLQVEAKNFYYGTVLIDAAYFNKNYELDTNASLSIKLKNKESGEAQEYQMQFKNSYFEFTNNTITPGTYDYTVLAANGDFKKSGTFTLIPFSVEDQFYNANYNKLAKLANTTNGKTFLLQNVDALKRELIATELYKPVQKSSEKISPLVSWKLLLFVLAFLLGIEWFLRKYFGHI</sequence>
<dbReference type="InterPro" id="IPR036465">
    <property type="entry name" value="vWFA_dom_sf"/>
</dbReference>
<accession>A0A9W6B4C9</accession>
<dbReference type="SUPFAM" id="SSF53300">
    <property type="entry name" value="vWA-like"/>
    <property type="match status" value="1"/>
</dbReference>
<keyword evidence="3" id="KW-1185">Reference proteome</keyword>
<dbReference type="Proteomes" id="UP001143545">
    <property type="component" value="Unassembled WGS sequence"/>
</dbReference>
<dbReference type="SUPFAM" id="SSF52317">
    <property type="entry name" value="Class I glutamine amidotransferase-like"/>
    <property type="match status" value="1"/>
</dbReference>